<evidence type="ECO:0000313" key="19">
    <source>
        <dbReference type="Proteomes" id="UP000682877"/>
    </source>
</evidence>
<feature type="compositionally biased region" description="Low complexity" evidence="16">
    <location>
        <begin position="64"/>
        <end position="90"/>
    </location>
</feature>
<dbReference type="EMBL" id="LR999455">
    <property type="protein sequence ID" value="CAE6076290.1"/>
    <property type="molecule type" value="Genomic_DNA"/>
</dbReference>
<reference evidence="18" key="1">
    <citation type="submission" date="2021-01" db="EMBL/GenBank/DDBJ databases">
        <authorList>
            <person name="Bezrukov I."/>
        </authorList>
    </citation>
    <scope>NUCLEOTIDE SEQUENCE</scope>
</reference>
<feature type="compositionally biased region" description="Basic and acidic residues" evidence="16">
    <location>
        <begin position="685"/>
        <end position="698"/>
    </location>
</feature>
<evidence type="ECO:0000256" key="16">
    <source>
        <dbReference type="SAM" id="MobiDB-lite"/>
    </source>
</evidence>
<dbReference type="GO" id="GO:0007018">
    <property type="term" value="P:microtubule-based movement"/>
    <property type="evidence" value="ECO:0007669"/>
    <property type="project" value="InterPro"/>
</dbReference>
<evidence type="ECO:0000256" key="10">
    <source>
        <dbReference type="ARBA" id="ARBA00023212"/>
    </source>
</evidence>
<keyword evidence="7 14" id="KW-0067">ATP-binding</keyword>
<dbReference type="SMART" id="SM00185">
    <property type="entry name" value="ARM"/>
    <property type="match status" value="3"/>
</dbReference>
<keyword evidence="10" id="KW-0206">Cytoskeleton</keyword>
<keyword evidence="4" id="KW-0493">Microtubule</keyword>
<dbReference type="GO" id="GO:0005524">
    <property type="term" value="F:ATP binding"/>
    <property type="evidence" value="ECO:0007669"/>
    <property type="project" value="UniProtKB-UniRule"/>
</dbReference>
<protein>
    <recommendedName>
        <fullName evidence="12">Protein ARMADILLO REPEAT KINESIN1</fullName>
    </recommendedName>
</protein>
<dbReference type="PANTHER" id="PTHR47970">
    <property type="entry name" value="KINESIN-LIKE PROTEIN KIF11"/>
    <property type="match status" value="1"/>
</dbReference>
<gene>
    <name evidence="18" type="ORF">AARE701A_LOCUS13422</name>
</gene>
<evidence type="ECO:0000259" key="17">
    <source>
        <dbReference type="PROSITE" id="PS50067"/>
    </source>
</evidence>
<feature type="binding site" evidence="14">
    <location>
        <begin position="189"/>
        <end position="196"/>
    </location>
    <ligand>
        <name>ATP</name>
        <dbReference type="ChEBI" id="CHEBI:30616"/>
    </ligand>
</feature>
<sequence length="983" mass="109745">MSSSNSSSAVRSSAKHAAERIQQHLPPNGNHAISLSSSSLNLPSRTSIIAPGVAHSSRPKDRPSASSISNASSVSASSPSTRRSGTPVRRSQSKDFDDDNDPGRVRVSVRVRPRNGEELISDADFADLVELQPEIKRLKLRKNNWNSESYKFDEVFTDTASQKRVYEGVAKPVVEGVLSGYNGTIMAYGQTGTGKTYTVGKIGKDDAAERGIMVRALEDILLNASSASISVEISYLQLYMETIQDLLAPEKNNISINEDAKTGEVSVPGATVVNIQDLDHFLQVLQVGETNRHAANTKMNTESSRSHAILTVYVRRAMNEKSEKAKPESLGDKSIPRVRKSKLLIVDLAGTDGHMIEEAKFINLSLTSLGKCINALAEGSSHIPTRDSKLTRLLRDSFGGSARTSLIITIGPSARYHAETTSTIMFGQRAMKIVNMVKLKEEFDYESLCRKLETQVDHLTAEVERQNKLRNSEKLELEKRLRECENSFAEAEKNAVTRSKFLEKENTRLELSMKELLKELQLQKDQCDLMHDRAIQLEMKLKNTKEQEMGNYQYQRELAETTYTYESKIAELQKKLEDEDARSNAAEEQLRQMKRLISDRQVISQENEEANELKIKLEELSQMYESTVDELQTVKLDYDDLLHQKEKLGEEVRDMKERLLLEEKQRKQMESELSKLKKNLRESENVVEEKRYMKEDLSKASSESGAQTGSQRSQGLKKSLSGQRATMARLCEEVGIQKILQLIKSEDLEVQIQAVKVVANLAAEEANQVKIVEEGGVEALLMLVQSSQNSTILRVASGAIANLAMNEKSQDLIMNKGGAQLLAKMVTKTDDPQTLRMVAGALANLCGNEKFLKLLKEEEGIKGLLTMAQSGNIDIIAQVARGMANFAKCETREIMQGRRKGRSLLLEEGALEWLTSNSHIDSASTQRHIELALCHLAQNEENANDFRRTGSVTEIVRISVESSRDDIRSLAKKILKTNPYFSS</sequence>
<dbReference type="InterPro" id="IPR027417">
    <property type="entry name" value="P-loop_NTPase"/>
</dbReference>
<comment type="subcellular location">
    <subcellularLocation>
        <location evidence="1">Cytoplasm</location>
        <location evidence="1">Cytoskeleton</location>
    </subcellularLocation>
</comment>
<evidence type="ECO:0000256" key="14">
    <source>
        <dbReference type="PROSITE-ProRule" id="PRU00283"/>
    </source>
</evidence>
<evidence type="ECO:0000256" key="15">
    <source>
        <dbReference type="SAM" id="Coils"/>
    </source>
</evidence>
<dbReference type="InterPro" id="IPR011989">
    <property type="entry name" value="ARM-like"/>
</dbReference>
<dbReference type="GO" id="GO:0051231">
    <property type="term" value="P:spindle elongation"/>
    <property type="evidence" value="ECO:0007669"/>
    <property type="project" value="TreeGrafter"/>
</dbReference>
<dbReference type="Gene3D" id="1.25.10.10">
    <property type="entry name" value="Leucine-rich Repeat Variant"/>
    <property type="match status" value="1"/>
</dbReference>
<evidence type="ECO:0000256" key="3">
    <source>
        <dbReference type="ARBA" id="ARBA00022490"/>
    </source>
</evidence>
<dbReference type="PROSITE" id="PS50176">
    <property type="entry name" value="ARM_REPEAT"/>
    <property type="match status" value="2"/>
</dbReference>
<dbReference type="SUPFAM" id="SSF48371">
    <property type="entry name" value="ARM repeat"/>
    <property type="match status" value="1"/>
</dbReference>
<accession>A0A8S2ABS7</accession>
<dbReference type="GO" id="GO:0072686">
    <property type="term" value="C:mitotic spindle"/>
    <property type="evidence" value="ECO:0007669"/>
    <property type="project" value="TreeGrafter"/>
</dbReference>
<organism evidence="18 19">
    <name type="scientific">Arabidopsis arenosa</name>
    <name type="common">Sand rock-cress</name>
    <name type="synonym">Cardaminopsis arenosa</name>
    <dbReference type="NCBI Taxonomy" id="38785"/>
    <lineage>
        <taxon>Eukaryota</taxon>
        <taxon>Viridiplantae</taxon>
        <taxon>Streptophyta</taxon>
        <taxon>Embryophyta</taxon>
        <taxon>Tracheophyta</taxon>
        <taxon>Spermatophyta</taxon>
        <taxon>Magnoliopsida</taxon>
        <taxon>eudicotyledons</taxon>
        <taxon>Gunneridae</taxon>
        <taxon>Pentapetalae</taxon>
        <taxon>rosids</taxon>
        <taxon>malvids</taxon>
        <taxon>Brassicales</taxon>
        <taxon>Brassicaceae</taxon>
        <taxon>Camelineae</taxon>
        <taxon>Arabidopsis</taxon>
    </lineage>
</organism>
<name>A0A8S2ABS7_ARAAE</name>
<dbReference type="Gene3D" id="3.40.850.10">
    <property type="entry name" value="Kinesin motor domain"/>
    <property type="match status" value="1"/>
</dbReference>
<evidence type="ECO:0000256" key="5">
    <source>
        <dbReference type="ARBA" id="ARBA00022737"/>
    </source>
</evidence>
<feature type="compositionally biased region" description="Low complexity" evidence="16">
    <location>
        <begin position="1"/>
        <end position="12"/>
    </location>
</feature>
<dbReference type="FunFam" id="3.40.850.10:FF:000036">
    <property type="entry name" value="Kinesin-like protein"/>
    <property type="match status" value="1"/>
</dbReference>
<comment type="similarity">
    <text evidence="2">Belongs to the TRAFAC class myosin-kinesin ATPase superfamily. Kinesin family. Ungrouped subfamily.</text>
</comment>
<evidence type="ECO:0000256" key="2">
    <source>
        <dbReference type="ARBA" id="ARBA00010103"/>
    </source>
</evidence>
<keyword evidence="3" id="KW-0963">Cytoplasm</keyword>
<dbReference type="GO" id="GO:0090307">
    <property type="term" value="P:mitotic spindle assembly"/>
    <property type="evidence" value="ECO:0007669"/>
    <property type="project" value="TreeGrafter"/>
</dbReference>
<keyword evidence="8 15" id="KW-0175">Coiled coil</keyword>
<proteinExistence type="inferred from homology"/>
<dbReference type="FunFam" id="1.25.10.10:FF:000357">
    <property type="entry name" value="Kinesin-like protein"/>
    <property type="match status" value="1"/>
</dbReference>
<feature type="domain" description="Kinesin motor" evidence="17">
    <location>
        <begin position="104"/>
        <end position="433"/>
    </location>
</feature>
<dbReference type="SMART" id="SM00129">
    <property type="entry name" value="KISc"/>
    <property type="match status" value="1"/>
</dbReference>
<evidence type="ECO:0000256" key="8">
    <source>
        <dbReference type="ARBA" id="ARBA00023054"/>
    </source>
</evidence>
<dbReference type="GO" id="GO:0005876">
    <property type="term" value="C:spindle microtubule"/>
    <property type="evidence" value="ECO:0007669"/>
    <property type="project" value="TreeGrafter"/>
</dbReference>
<feature type="repeat" description="ARM" evidence="13">
    <location>
        <begin position="734"/>
        <end position="776"/>
    </location>
</feature>
<keyword evidence="6 14" id="KW-0547">Nucleotide-binding</keyword>
<feature type="coiled-coil region" evidence="15">
    <location>
        <begin position="449"/>
        <end position="533"/>
    </location>
</feature>
<comment type="subunit">
    <text evidence="11">Interacts (via C-terminus) with NEK5.</text>
</comment>
<feature type="repeat" description="ARM" evidence="13">
    <location>
        <begin position="775"/>
        <end position="818"/>
    </location>
</feature>
<feature type="compositionally biased region" description="Polar residues" evidence="16">
    <location>
        <begin position="699"/>
        <end position="720"/>
    </location>
</feature>
<evidence type="ECO:0000256" key="12">
    <source>
        <dbReference type="ARBA" id="ARBA00083079"/>
    </source>
</evidence>
<dbReference type="PROSITE" id="PS50067">
    <property type="entry name" value="KINESIN_MOTOR_2"/>
    <property type="match status" value="1"/>
</dbReference>
<dbReference type="Pfam" id="PF00514">
    <property type="entry name" value="Arm"/>
    <property type="match status" value="1"/>
</dbReference>
<keyword evidence="19" id="KW-1185">Reference proteome</keyword>
<evidence type="ECO:0000256" key="7">
    <source>
        <dbReference type="ARBA" id="ARBA00022840"/>
    </source>
</evidence>
<evidence type="ECO:0000313" key="18">
    <source>
        <dbReference type="EMBL" id="CAE6076290.1"/>
    </source>
</evidence>
<dbReference type="AlphaFoldDB" id="A0A8S2ABS7"/>
<evidence type="ECO:0000256" key="9">
    <source>
        <dbReference type="ARBA" id="ARBA00023175"/>
    </source>
</evidence>
<dbReference type="InterPro" id="IPR000225">
    <property type="entry name" value="Armadillo"/>
</dbReference>
<dbReference type="Proteomes" id="UP000682877">
    <property type="component" value="Chromosome 5"/>
</dbReference>
<dbReference type="InterPro" id="IPR047149">
    <property type="entry name" value="KIF11-like"/>
</dbReference>
<dbReference type="GO" id="GO:0008017">
    <property type="term" value="F:microtubule binding"/>
    <property type="evidence" value="ECO:0007669"/>
    <property type="project" value="InterPro"/>
</dbReference>
<dbReference type="SUPFAM" id="SSF52540">
    <property type="entry name" value="P-loop containing nucleoside triphosphate hydrolases"/>
    <property type="match status" value="1"/>
</dbReference>
<dbReference type="GO" id="GO:0008574">
    <property type="term" value="F:plus-end-directed microtubule motor activity"/>
    <property type="evidence" value="ECO:0007669"/>
    <property type="project" value="TreeGrafter"/>
</dbReference>
<dbReference type="InterPro" id="IPR016024">
    <property type="entry name" value="ARM-type_fold"/>
</dbReference>
<keyword evidence="5" id="KW-0677">Repeat</keyword>
<evidence type="ECO:0000256" key="11">
    <source>
        <dbReference type="ARBA" id="ARBA00063975"/>
    </source>
</evidence>
<evidence type="ECO:0000256" key="13">
    <source>
        <dbReference type="PROSITE-ProRule" id="PRU00259"/>
    </source>
</evidence>
<dbReference type="CDD" id="cd00106">
    <property type="entry name" value="KISc"/>
    <property type="match status" value="1"/>
</dbReference>
<dbReference type="InterPro" id="IPR036961">
    <property type="entry name" value="Kinesin_motor_dom_sf"/>
</dbReference>
<feature type="region of interest" description="Disordered" evidence="16">
    <location>
        <begin position="685"/>
        <end position="720"/>
    </location>
</feature>
<evidence type="ECO:0000256" key="1">
    <source>
        <dbReference type="ARBA" id="ARBA00004245"/>
    </source>
</evidence>
<dbReference type="PANTHER" id="PTHR47970:SF6">
    <property type="entry name" value="KINESIN-LIKE PROTEIN KIN-UC ISOFORM X1"/>
    <property type="match status" value="1"/>
</dbReference>
<dbReference type="InterPro" id="IPR001752">
    <property type="entry name" value="Kinesin_motor_dom"/>
</dbReference>
<evidence type="ECO:0000256" key="4">
    <source>
        <dbReference type="ARBA" id="ARBA00022701"/>
    </source>
</evidence>
<feature type="compositionally biased region" description="Low complexity" evidence="16">
    <location>
        <begin position="34"/>
        <end position="47"/>
    </location>
</feature>
<feature type="region of interest" description="Disordered" evidence="16">
    <location>
        <begin position="1"/>
        <end position="109"/>
    </location>
</feature>
<keyword evidence="9 14" id="KW-0505">Motor protein</keyword>
<evidence type="ECO:0000256" key="6">
    <source>
        <dbReference type="ARBA" id="ARBA00022741"/>
    </source>
</evidence>
<dbReference type="PRINTS" id="PR00380">
    <property type="entry name" value="KINESINHEAVY"/>
</dbReference>
<dbReference type="Pfam" id="PF00225">
    <property type="entry name" value="Kinesin"/>
    <property type="match status" value="1"/>
</dbReference>